<evidence type="ECO:0000313" key="2">
    <source>
        <dbReference type="Proteomes" id="UP000001940"/>
    </source>
</evidence>
<dbReference type="PANTHER" id="PTHR33272">
    <property type="entry name" value="PROTEIN CBG22877-RELATED"/>
    <property type="match status" value="1"/>
</dbReference>
<dbReference type="EMBL" id="BX284605">
    <property type="protein sequence ID" value="CCD69748.1"/>
    <property type="molecule type" value="Genomic_DNA"/>
</dbReference>
<dbReference type="AlphaFoldDB" id="Q9N338"/>
<dbReference type="CTD" id="190355"/>
<proteinExistence type="predicted"/>
<dbReference type="Proteomes" id="UP000001940">
    <property type="component" value="Chromosome V"/>
</dbReference>
<evidence type="ECO:0000313" key="1">
    <source>
        <dbReference type="EMBL" id="CCD69748.1"/>
    </source>
</evidence>
<accession>Q9N338</accession>
<dbReference type="KEGG" id="cel:CELE_Y57E12AL.2"/>
<dbReference type="RefSeq" id="NP_504790.1">
    <property type="nucleotide sequence ID" value="NM_072389.1"/>
</dbReference>
<sequence>MPVIKTSTSTRNYYKIRVGEGKTQLNRTMFKHFSVFALLAVVAFANRNPEQMKSEMLAAGVSAAGVATISTFMETHKPQRGANRETGKAEFDAMLATLTVADRTAFQKVKQNKHHPEGKKQ</sequence>
<dbReference type="FunCoup" id="Q9N338">
    <property type="interactions" value="811"/>
</dbReference>
<dbReference type="InterPro" id="IPR027913">
    <property type="entry name" value="DUF4473"/>
</dbReference>
<dbReference type="Bgee" id="WBGene00021957">
    <property type="expression patterns" value="Expressed in adult organism"/>
</dbReference>
<dbReference type="PANTHER" id="PTHR33272:SF11">
    <property type="entry name" value="DUF4148 DOMAIN-CONTAINING PROTEIN"/>
    <property type="match status" value="1"/>
</dbReference>
<dbReference type="OrthoDB" id="5853482at2759"/>
<protein>
    <submittedName>
        <fullName evidence="1">DUF4148 domain-containing protein</fullName>
    </submittedName>
</protein>
<dbReference type="WormBase" id="Y57E12AL.2">
    <property type="protein sequence ID" value="CE22640"/>
    <property type="gene ID" value="WBGene00021957"/>
</dbReference>
<keyword evidence="2" id="KW-1185">Reference proteome</keyword>
<evidence type="ECO:0000313" key="3">
    <source>
        <dbReference type="WormBase" id="Y57E12AL.2"/>
    </source>
</evidence>
<gene>
    <name evidence="1" type="ORF">CELE_Y57E12AL.2</name>
    <name evidence="1 3" type="ORF">Y57E12AL.2</name>
</gene>
<dbReference type="eggNOG" id="ENOG502TIGQ">
    <property type="taxonomic scope" value="Eukaryota"/>
</dbReference>
<dbReference type="AGR" id="WB:WBGene00021957"/>
<dbReference type="UCSC" id="Y57E12AL.2">
    <property type="organism name" value="c. elegans"/>
</dbReference>
<reference evidence="1 2" key="1">
    <citation type="journal article" date="1998" name="Science">
        <title>Genome sequence of the nematode C. elegans: a platform for investigating biology.</title>
        <authorList>
            <consortium name="The C. elegans sequencing consortium"/>
            <person name="Sulson J.E."/>
            <person name="Waterston R."/>
        </authorList>
    </citation>
    <scope>NUCLEOTIDE SEQUENCE [LARGE SCALE GENOMIC DNA]</scope>
    <source>
        <strain evidence="1 2">Bristol N2</strain>
    </source>
</reference>
<name>Q9N338_CAEEL</name>
<dbReference type="OMA" id="FMETHKP"/>
<dbReference type="GeneID" id="190355"/>
<dbReference type="PaxDb" id="6239-Y57E12AL.2"/>
<dbReference type="HOGENOM" id="CLU_165682_0_0_1"/>
<organism evidence="1 2">
    <name type="scientific">Caenorhabditis elegans</name>
    <dbReference type="NCBI Taxonomy" id="6239"/>
    <lineage>
        <taxon>Eukaryota</taxon>
        <taxon>Metazoa</taxon>
        <taxon>Ecdysozoa</taxon>
        <taxon>Nematoda</taxon>
        <taxon>Chromadorea</taxon>
        <taxon>Rhabditida</taxon>
        <taxon>Rhabditina</taxon>
        <taxon>Rhabditomorpha</taxon>
        <taxon>Rhabditoidea</taxon>
        <taxon>Rhabditidae</taxon>
        <taxon>Peloderinae</taxon>
        <taxon>Caenorhabditis</taxon>
    </lineage>
</organism>
<dbReference type="InParanoid" id="Q9N338"/>